<reference evidence="2" key="1">
    <citation type="journal article" date="2015" name="BMC Genomics">
        <title>Diversity of the cell-wall associated genomic island of the archaeon Haloquadratum walsbyi.</title>
        <authorList>
            <person name="Martin-Cuadrado A.B."/>
            <person name="Pasic L."/>
            <person name="Rodriguez-Valera F."/>
        </authorList>
    </citation>
    <scope>NUCLEOTIDE SEQUENCE</scope>
</reference>
<accession>A0A0K1YAT4</accession>
<dbReference type="EMBL" id="KT322173">
    <property type="protein sequence ID" value="AKY04197.1"/>
    <property type="molecule type" value="Genomic_DNA"/>
</dbReference>
<name>A0A0K1YAT4_9EURY</name>
<protein>
    <recommendedName>
        <fullName evidence="1">DUF7311 domain-containing protein</fullName>
    </recommendedName>
</protein>
<sequence length="157" mass="16815">MIRLVIAVVLLLATMAIAIPAITDATQTRTTTEYDAAADRIERAGRELVMNEDATRSRLYAATRHVDITIPVQSLTAPETEFVAIGGSPNTVGNQPVVTYALSATSAKTSVPRRVISLPVPVRTPQGPVVFQSAGSHNIILSLVRERSRTVVVITRG</sequence>
<proteinExistence type="predicted"/>
<organism evidence="2">
    <name type="scientific">uncultured haloarchaeon</name>
    <dbReference type="NCBI Taxonomy" id="160804"/>
    <lineage>
        <taxon>Archaea</taxon>
        <taxon>Methanobacteriati</taxon>
        <taxon>Methanobacteriota</taxon>
        <taxon>Stenosarchaea group</taxon>
        <taxon>Halobacteria</taxon>
        <taxon>Halobacteriales</taxon>
        <taxon>Halobacteriaceae</taxon>
        <taxon>environmental samples</taxon>
    </lineage>
</organism>
<dbReference type="InterPro" id="IPR055735">
    <property type="entry name" value="DUF7311"/>
</dbReference>
<dbReference type="Pfam" id="PF23993">
    <property type="entry name" value="DUF7311"/>
    <property type="match status" value="1"/>
</dbReference>
<feature type="domain" description="DUF7311" evidence="1">
    <location>
        <begin position="1"/>
        <end position="155"/>
    </location>
</feature>
<evidence type="ECO:0000313" key="2">
    <source>
        <dbReference type="EMBL" id="AKY04197.1"/>
    </source>
</evidence>
<dbReference type="AlphaFoldDB" id="A0A0K1YAT4"/>
<evidence type="ECO:0000259" key="1">
    <source>
        <dbReference type="Pfam" id="PF23993"/>
    </source>
</evidence>